<dbReference type="KEGG" id="barh:WN72_14115"/>
<comment type="function">
    <text evidence="5">Involved in beta-(1--&gt;2)glucan export. Transmembrane domains (TMD) form a pore in the inner membrane and the ATP-binding domain (NBD) is responsible for energy generation.</text>
</comment>
<keyword evidence="4 7" id="KW-0067">ATP-binding</keyword>
<dbReference type="SUPFAM" id="SSF52540">
    <property type="entry name" value="P-loop containing nucleoside triphosphate hydrolases"/>
    <property type="match status" value="1"/>
</dbReference>
<evidence type="ECO:0000313" key="8">
    <source>
        <dbReference type="Proteomes" id="UP000594015"/>
    </source>
</evidence>
<dbReference type="InterPro" id="IPR003439">
    <property type="entry name" value="ABC_transporter-like_ATP-bd"/>
</dbReference>
<dbReference type="InterPro" id="IPR027417">
    <property type="entry name" value="P-loop_NTPase"/>
</dbReference>
<keyword evidence="3" id="KW-0547">Nucleotide-binding</keyword>
<organism evidence="7 8">
    <name type="scientific">Bradyrhizobium arachidis</name>
    <dbReference type="NCBI Taxonomy" id="858423"/>
    <lineage>
        <taxon>Bacteria</taxon>
        <taxon>Pseudomonadati</taxon>
        <taxon>Pseudomonadota</taxon>
        <taxon>Alphaproteobacteria</taxon>
        <taxon>Hyphomicrobiales</taxon>
        <taxon>Nitrobacteraceae</taxon>
        <taxon>Bradyrhizobium</taxon>
    </lineage>
</organism>
<evidence type="ECO:0000256" key="2">
    <source>
        <dbReference type="ARBA" id="ARBA00022448"/>
    </source>
</evidence>
<name>A0AAE7NJU5_9BRAD</name>
<reference evidence="7 8" key="1">
    <citation type="submission" date="2018-06" db="EMBL/GenBank/DDBJ databases">
        <title>Comparative genomics of Bradyrhizobium nodulating Arachidis hypogaea.</title>
        <authorList>
            <person name="Li Y."/>
        </authorList>
    </citation>
    <scope>NUCLEOTIDE SEQUENCE [LARGE SCALE GENOMIC DNA]</scope>
    <source>
        <strain evidence="7 8">CCBAU 051107</strain>
    </source>
</reference>
<dbReference type="GO" id="GO:0005524">
    <property type="term" value="F:ATP binding"/>
    <property type="evidence" value="ECO:0007669"/>
    <property type="project" value="UniProtKB-KW"/>
</dbReference>
<dbReference type="Proteomes" id="UP000594015">
    <property type="component" value="Chromosome"/>
</dbReference>
<sequence>MQFAYRPGKDIFRNVSLKAAPGEFVALLGPSGCGKSTLLNLLSGFLAPNAGVVTIDGRAVRPELDELGYVFQAPNLFPWLSVQENVRFGLRMAGRLGRDEQKRKALHYLDLVDLADVADELPNRLSGGMQQRVALARALVLEPRLLLMDEPFAALDAITRGAMNEELLRLWSTLGQTILFITHDVEEAVFLADRVIILGFPPDGIDSEVVVDLPRPRERRRSRTLPRFAELCDVLLQRIAGVMESRSRRPLAPGTEPVQ</sequence>
<protein>
    <submittedName>
        <fullName evidence="7">ABC transporter ATP-binding protein</fullName>
    </submittedName>
</protein>
<gene>
    <name evidence="7" type="ORF">WN72_14115</name>
</gene>
<dbReference type="GO" id="GO:0016887">
    <property type="term" value="F:ATP hydrolysis activity"/>
    <property type="evidence" value="ECO:0007669"/>
    <property type="project" value="InterPro"/>
</dbReference>
<dbReference type="PANTHER" id="PTHR42788:SF13">
    <property type="entry name" value="ALIPHATIC SULFONATES IMPORT ATP-BINDING PROTEIN SSUB"/>
    <property type="match status" value="1"/>
</dbReference>
<dbReference type="SMART" id="SM00382">
    <property type="entry name" value="AAA"/>
    <property type="match status" value="1"/>
</dbReference>
<accession>A0AAE7NJU5</accession>
<evidence type="ECO:0000313" key="7">
    <source>
        <dbReference type="EMBL" id="QOZ67318.1"/>
    </source>
</evidence>
<dbReference type="InterPro" id="IPR050166">
    <property type="entry name" value="ABC_transporter_ATP-bind"/>
</dbReference>
<feature type="domain" description="ABC transporter" evidence="6">
    <location>
        <begin position="1"/>
        <end position="225"/>
    </location>
</feature>
<evidence type="ECO:0000256" key="4">
    <source>
        <dbReference type="ARBA" id="ARBA00022840"/>
    </source>
</evidence>
<dbReference type="AlphaFoldDB" id="A0AAE7NJU5"/>
<comment type="similarity">
    <text evidence="1">Belongs to the ABC transporter superfamily.</text>
</comment>
<dbReference type="InterPro" id="IPR003593">
    <property type="entry name" value="AAA+_ATPase"/>
</dbReference>
<dbReference type="Gene3D" id="3.40.50.300">
    <property type="entry name" value="P-loop containing nucleotide triphosphate hydrolases"/>
    <property type="match status" value="1"/>
</dbReference>
<proteinExistence type="inferred from homology"/>
<dbReference type="RefSeq" id="WP_092214427.1">
    <property type="nucleotide sequence ID" value="NZ_CP030050.1"/>
</dbReference>
<dbReference type="PANTHER" id="PTHR42788">
    <property type="entry name" value="TAURINE IMPORT ATP-BINDING PROTEIN-RELATED"/>
    <property type="match status" value="1"/>
</dbReference>
<keyword evidence="2" id="KW-0813">Transport</keyword>
<dbReference type="PROSITE" id="PS50893">
    <property type="entry name" value="ABC_TRANSPORTER_2"/>
    <property type="match status" value="1"/>
</dbReference>
<dbReference type="CDD" id="cd03293">
    <property type="entry name" value="ABC_NrtD_SsuB_transporters"/>
    <property type="match status" value="1"/>
</dbReference>
<evidence type="ECO:0000256" key="1">
    <source>
        <dbReference type="ARBA" id="ARBA00005417"/>
    </source>
</evidence>
<evidence type="ECO:0000259" key="6">
    <source>
        <dbReference type="PROSITE" id="PS50893"/>
    </source>
</evidence>
<evidence type="ECO:0000256" key="5">
    <source>
        <dbReference type="ARBA" id="ARBA00024722"/>
    </source>
</evidence>
<dbReference type="PROSITE" id="PS00211">
    <property type="entry name" value="ABC_TRANSPORTER_1"/>
    <property type="match status" value="1"/>
</dbReference>
<dbReference type="InterPro" id="IPR017871">
    <property type="entry name" value="ABC_transporter-like_CS"/>
</dbReference>
<dbReference type="Pfam" id="PF00005">
    <property type="entry name" value="ABC_tran"/>
    <property type="match status" value="1"/>
</dbReference>
<evidence type="ECO:0000256" key="3">
    <source>
        <dbReference type="ARBA" id="ARBA00022741"/>
    </source>
</evidence>
<dbReference type="EMBL" id="CP030050">
    <property type="protein sequence ID" value="QOZ67318.1"/>
    <property type="molecule type" value="Genomic_DNA"/>
</dbReference>